<protein>
    <submittedName>
        <fullName evidence="2">PiggyBac transposable element-derived protein 4</fullName>
    </submittedName>
</protein>
<evidence type="ECO:0000313" key="3">
    <source>
        <dbReference type="Proteomes" id="UP001174909"/>
    </source>
</evidence>
<dbReference type="Pfam" id="PF13843">
    <property type="entry name" value="DDE_Tnp_1_7"/>
    <property type="match status" value="1"/>
</dbReference>
<reference evidence="2" key="1">
    <citation type="submission" date="2023-03" db="EMBL/GenBank/DDBJ databases">
        <authorList>
            <person name="Steffen K."/>
            <person name="Cardenas P."/>
        </authorList>
    </citation>
    <scope>NUCLEOTIDE SEQUENCE</scope>
</reference>
<evidence type="ECO:0000313" key="2">
    <source>
        <dbReference type="EMBL" id="CAI8020863.1"/>
    </source>
</evidence>
<gene>
    <name evidence="2" type="ORF">GBAR_LOCUS12437</name>
</gene>
<dbReference type="EMBL" id="CASHTH010001852">
    <property type="protein sequence ID" value="CAI8020863.1"/>
    <property type="molecule type" value="Genomic_DNA"/>
</dbReference>
<sequence length="126" mass="14835">METNRYASEKISKLQAQGNLRQKSRFRKWTPLTIEEFHGFLAIVLNMGIIKVPEIEDYWKTSWVSQIPFFSRIMPRDRFELIFWMLHVSHTEGSTQKRIDKVSMLMNTSSSEVPTLLLSQTRLGSR</sequence>
<dbReference type="Proteomes" id="UP001174909">
    <property type="component" value="Unassembled WGS sequence"/>
</dbReference>
<dbReference type="PANTHER" id="PTHR46599:SF3">
    <property type="entry name" value="PIGGYBAC TRANSPOSABLE ELEMENT-DERIVED PROTEIN 4"/>
    <property type="match status" value="1"/>
</dbReference>
<proteinExistence type="predicted"/>
<organism evidence="2 3">
    <name type="scientific">Geodia barretti</name>
    <name type="common">Barrett's horny sponge</name>
    <dbReference type="NCBI Taxonomy" id="519541"/>
    <lineage>
        <taxon>Eukaryota</taxon>
        <taxon>Metazoa</taxon>
        <taxon>Porifera</taxon>
        <taxon>Demospongiae</taxon>
        <taxon>Heteroscleromorpha</taxon>
        <taxon>Tetractinellida</taxon>
        <taxon>Astrophorina</taxon>
        <taxon>Geodiidae</taxon>
        <taxon>Geodia</taxon>
    </lineage>
</organism>
<evidence type="ECO:0000259" key="1">
    <source>
        <dbReference type="Pfam" id="PF13843"/>
    </source>
</evidence>
<dbReference type="InterPro" id="IPR029526">
    <property type="entry name" value="PGBD"/>
</dbReference>
<accession>A0AA35RZW4</accession>
<dbReference type="AlphaFoldDB" id="A0AA35RZW4"/>
<dbReference type="PANTHER" id="PTHR46599">
    <property type="entry name" value="PIGGYBAC TRANSPOSABLE ELEMENT-DERIVED PROTEIN 4"/>
    <property type="match status" value="1"/>
</dbReference>
<feature type="domain" description="PiggyBac transposable element-derived protein" evidence="1">
    <location>
        <begin position="2"/>
        <end position="107"/>
    </location>
</feature>
<keyword evidence="3" id="KW-1185">Reference proteome</keyword>
<name>A0AA35RZW4_GEOBA</name>
<comment type="caution">
    <text evidence="2">The sequence shown here is derived from an EMBL/GenBank/DDBJ whole genome shotgun (WGS) entry which is preliminary data.</text>
</comment>